<sequence length="498" mass="56638">MNFHGFVRESKAQTWESSSSAVAICNAIRAAAASLTSLTRRRWNSERPINQLPDELLFLIFEMVLDDFPFDNQRRMRSSSYLTIQQILRRVCSRWSDIITSSRGFWATLCCLDVPRKRFHLALSKSKESGLRAICRCSRYCSQFVAEVLALSDRWESIDVLAEPWILHMSRELPNLRRFRVTGGDRTEYPANFRYIFPNLVELHLEGIAIRSIEPPLNLRALVLHGKERTLDIEVLVHWISSSKQLESMEIVGYLLWIPPNLPCPSASALKLRRITIGTTGPYDRLALLLNHLELSPDVSFALTLDRETDKIAVLSEYASRRIAMAEGNPPLCVDFRQTARACLELRTSEFKIPFKMSIRRRSWLNAWADYQRILRGLQSVVEGGRMLELHLPSNASLAGGVMRMTSACLPQLTTLGLWGPIGLDLLAKRGPDDHLLFPQLSRLRIHGAVDDDTLVWLGAIRKAETQVEAIQSVFLDELPEAGRVRRLKHVFPSVEVA</sequence>
<dbReference type="InterPro" id="IPR001810">
    <property type="entry name" value="F-box_dom"/>
</dbReference>
<accession>A0A0C3QBG0</accession>
<dbReference type="HOGENOM" id="CLU_547674_0_0_1"/>
<feature type="domain" description="F-box" evidence="1">
    <location>
        <begin position="49"/>
        <end position="111"/>
    </location>
</feature>
<reference evidence="3" key="2">
    <citation type="submission" date="2015-01" db="EMBL/GenBank/DDBJ databases">
        <title>Evolutionary Origins and Diversification of the Mycorrhizal Mutualists.</title>
        <authorList>
            <consortium name="DOE Joint Genome Institute"/>
            <consortium name="Mycorrhizal Genomics Consortium"/>
            <person name="Kohler A."/>
            <person name="Kuo A."/>
            <person name="Nagy L.G."/>
            <person name="Floudas D."/>
            <person name="Copeland A."/>
            <person name="Barry K.W."/>
            <person name="Cichocki N."/>
            <person name="Veneault-Fourrey C."/>
            <person name="LaButti K."/>
            <person name="Lindquist E.A."/>
            <person name="Lipzen A."/>
            <person name="Lundell T."/>
            <person name="Morin E."/>
            <person name="Murat C."/>
            <person name="Riley R."/>
            <person name="Ohm R."/>
            <person name="Sun H."/>
            <person name="Tunlid A."/>
            <person name="Henrissat B."/>
            <person name="Grigoriev I.V."/>
            <person name="Hibbett D.S."/>
            <person name="Martin F."/>
        </authorList>
    </citation>
    <scope>NUCLEOTIDE SEQUENCE [LARGE SCALE GENOMIC DNA]</scope>
    <source>
        <strain evidence="3">MUT 4182</strain>
    </source>
</reference>
<dbReference type="OrthoDB" id="2423701at2759"/>
<name>A0A0C3QBG0_9AGAM</name>
<dbReference type="EMBL" id="KN823131">
    <property type="protein sequence ID" value="KIO21699.1"/>
    <property type="molecule type" value="Genomic_DNA"/>
</dbReference>
<dbReference type="Pfam" id="PF12937">
    <property type="entry name" value="F-box-like"/>
    <property type="match status" value="1"/>
</dbReference>
<keyword evidence="3" id="KW-1185">Reference proteome</keyword>
<proteinExistence type="predicted"/>
<dbReference type="SUPFAM" id="SSF52047">
    <property type="entry name" value="RNI-like"/>
    <property type="match status" value="1"/>
</dbReference>
<dbReference type="AlphaFoldDB" id="A0A0C3QBG0"/>
<protein>
    <recommendedName>
        <fullName evidence="1">F-box domain-containing protein</fullName>
    </recommendedName>
</protein>
<evidence type="ECO:0000313" key="2">
    <source>
        <dbReference type="EMBL" id="KIO21699.1"/>
    </source>
</evidence>
<gene>
    <name evidence="2" type="ORF">M407DRAFT_28760</name>
</gene>
<evidence type="ECO:0000313" key="3">
    <source>
        <dbReference type="Proteomes" id="UP000054248"/>
    </source>
</evidence>
<evidence type="ECO:0000259" key="1">
    <source>
        <dbReference type="Pfam" id="PF12937"/>
    </source>
</evidence>
<reference evidence="2 3" key="1">
    <citation type="submission" date="2014-04" db="EMBL/GenBank/DDBJ databases">
        <authorList>
            <consortium name="DOE Joint Genome Institute"/>
            <person name="Kuo A."/>
            <person name="Girlanda M."/>
            <person name="Perotto S."/>
            <person name="Kohler A."/>
            <person name="Nagy L.G."/>
            <person name="Floudas D."/>
            <person name="Copeland A."/>
            <person name="Barry K.W."/>
            <person name="Cichocki N."/>
            <person name="Veneault-Fourrey C."/>
            <person name="LaButti K."/>
            <person name="Lindquist E.A."/>
            <person name="Lipzen A."/>
            <person name="Lundell T."/>
            <person name="Morin E."/>
            <person name="Murat C."/>
            <person name="Sun H."/>
            <person name="Tunlid A."/>
            <person name="Henrissat B."/>
            <person name="Grigoriev I.V."/>
            <person name="Hibbett D.S."/>
            <person name="Martin F."/>
            <person name="Nordberg H.P."/>
            <person name="Cantor M.N."/>
            <person name="Hua S.X."/>
        </authorList>
    </citation>
    <scope>NUCLEOTIDE SEQUENCE [LARGE SCALE GENOMIC DNA]</scope>
    <source>
        <strain evidence="2 3">MUT 4182</strain>
    </source>
</reference>
<organism evidence="2 3">
    <name type="scientific">Tulasnella calospora MUT 4182</name>
    <dbReference type="NCBI Taxonomy" id="1051891"/>
    <lineage>
        <taxon>Eukaryota</taxon>
        <taxon>Fungi</taxon>
        <taxon>Dikarya</taxon>
        <taxon>Basidiomycota</taxon>
        <taxon>Agaricomycotina</taxon>
        <taxon>Agaricomycetes</taxon>
        <taxon>Cantharellales</taxon>
        <taxon>Tulasnellaceae</taxon>
        <taxon>Tulasnella</taxon>
    </lineage>
</organism>
<dbReference type="Proteomes" id="UP000054248">
    <property type="component" value="Unassembled WGS sequence"/>
</dbReference>